<keyword evidence="5" id="KW-0067">ATP-binding</keyword>
<dbReference type="InterPro" id="IPR017441">
    <property type="entry name" value="Protein_kinase_ATP_BS"/>
</dbReference>
<evidence type="ECO:0000256" key="3">
    <source>
        <dbReference type="ARBA" id="ARBA00022741"/>
    </source>
</evidence>
<dbReference type="EMBL" id="UOFH01000205">
    <property type="protein sequence ID" value="VAW62071.1"/>
    <property type="molecule type" value="Genomic_DNA"/>
</dbReference>
<dbReference type="SUPFAM" id="SSF56112">
    <property type="entry name" value="Protein kinase-like (PK-like)"/>
    <property type="match status" value="1"/>
</dbReference>
<dbReference type="Gene3D" id="3.30.200.20">
    <property type="entry name" value="Phosphorylase Kinase, domain 1"/>
    <property type="match status" value="1"/>
</dbReference>
<feature type="domain" description="Protein kinase" evidence="7">
    <location>
        <begin position="499"/>
        <end position="762"/>
    </location>
</feature>
<feature type="transmembrane region" description="Helical" evidence="6">
    <location>
        <begin position="304"/>
        <end position="322"/>
    </location>
</feature>
<dbReference type="PROSITE" id="PS00107">
    <property type="entry name" value="PROTEIN_KINASE_ATP"/>
    <property type="match status" value="1"/>
</dbReference>
<dbReference type="Pfam" id="PF00069">
    <property type="entry name" value="Pkinase"/>
    <property type="match status" value="1"/>
</dbReference>
<dbReference type="InterPro" id="IPR000719">
    <property type="entry name" value="Prot_kinase_dom"/>
</dbReference>
<dbReference type="GO" id="GO:0004674">
    <property type="term" value="F:protein serine/threonine kinase activity"/>
    <property type="evidence" value="ECO:0007669"/>
    <property type="project" value="UniProtKB-KW"/>
</dbReference>
<gene>
    <name evidence="8" type="ORF">MNBD_GAMMA08-1778</name>
</gene>
<dbReference type="PANTHER" id="PTHR43289:SF6">
    <property type="entry name" value="SERINE_THREONINE-PROTEIN KINASE NEKL-3"/>
    <property type="match status" value="1"/>
</dbReference>
<dbReference type="FunFam" id="1.10.510.10:FF:000021">
    <property type="entry name" value="Serine/threonine protein kinase"/>
    <property type="match status" value="1"/>
</dbReference>
<evidence type="ECO:0000256" key="4">
    <source>
        <dbReference type="ARBA" id="ARBA00022777"/>
    </source>
</evidence>
<dbReference type="PROSITE" id="PS50011">
    <property type="entry name" value="PROTEIN_KINASE_DOM"/>
    <property type="match status" value="1"/>
</dbReference>
<keyword evidence="6" id="KW-1133">Transmembrane helix</keyword>
<evidence type="ECO:0000256" key="1">
    <source>
        <dbReference type="ARBA" id="ARBA00022527"/>
    </source>
</evidence>
<feature type="transmembrane region" description="Helical" evidence="6">
    <location>
        <begin position="354"/>
        <end position="376"/>
    </location>
</feature>
<keyword evidence="4 8" id="KW-0418">Kinase</keyword>
<dbReference type="InterPro" id="IPR008271">
    <property type="entry name" value="Ser/Thr_kinase_AS"/>
</dbReference>
<dbReference type="PANTHER" id="PTHR43289">
    <property type="entry name" value="MITOGEN-ACTIVATED PROTEIN KINASE KINASE KINASE 20-RELATED"/>
    <property type="match status" value="1"/>
</dbReference>
<keyword evidence="6" id="KW-0812">Transmembrane</keyword>
<evidence type="ECO:0000313" key="8">
    <source>
        <dbReference type="EMBL" id="VAW62071.1"/>
    </source>
</evidence>
<dbReference type="GO" id="GO:0005524">
    <property type="term" value="F:ATP binding"/>
    <property type="evidence" value="ECO:0007669"/>
    <property type="project" value="UniProtKB-KW"/>
</dbReference>
<dbReference type="Gene3D" id="1.25.40.10">
    <property type="entry name" value="Tetratricopeptide repeat domain"/>
    <property type="match status" value="1"/>
</dbReference>
<reference evidence="8" key="1">
    <citation type="submission" date="2018-06" db="EMBL/GenBank/DDBJ databases">
        <authorList>
            <person name="Zhirakovskaya E."/>
        </authorList>
    </citation>
    <scope>NUCLEOTIDE SEQUENCE</scope>
</reference>
<dbReference type="InterPro" id="IPR011990">
    <property type="entry name" value="TPR-like_helical_dom_sf"/>
</dbReference>
<evidence type="ECO:0000256" key="6">
    <source>
        <dbReference type="SAM" id="Phobius"/>
    </source>
</evidence>
<keyword evidence="6" id="KW-0472">Membrane</keyword>
<protein>
    <submittedName>
        <fullName evidence="8">Serine/threonine protein kinase PrkC, regulator of stationary phase</fullName>
    </submittedName>
</protein>
<organism evidence="8">
    <name type="scientific">hydrothermal vent metagenome</name>
    <dbReference type="NCBI Taxonomy" id="652676"/>
    <lineage>
        <taxon>unclassified sequences</taxon>
        <taxon>metagenomes</taxon>
        <taxon>ecological metagenomes</taxon>
    </lineage>
</organism>
<name>A0A3B0X2P5_9ZZZZ</name>
<accession>A0A3B0X2P5</accession>
<dbReference type="SUPFAM" id="SSF48452">
    <property type="entry name" value="TPR-like"/>
    <property type="match status" value="1"/>
</dbReference>
<sequence>MFRFASYLLPAPAAPENIRIIKLDDARLQNPQGIREFRFLLRKLQKSKAAEIVWLTDDFPQMDFVENNKSDKVKNKKRKPLVNQKSSEDDIKWQPTEGERNKLAWMLEKQQVFLSKDLTVPNKFNDINYTESLTYQSGWQQYIPSLFLPEFKLFKRTPIELPYRVYPFDYQPSQKQSLIWYASNENKTDNISKTHSLPDLSLAVFNQYQKNKKIDWDESGLIRLGSAKIHTGLSGGVYAYFSSLTNRHANIKFLELSVAQKKSSRYFRNKIILMGQDENQLQMLADSISNIGAGSVYYTPANSWWILPVIMLLAVVYLLWLLPLLSKQGSVFLGAFVILAIVAAQPVLLILNGVWWPIINLLLLLLLGHVAVYVFISGNKLINTMLNKQYEAWFQLGHYQYEKGDYEIAITNLLKCQNNENVLSDLYEIGLSFERKRQYDRALQIYSEINIRKNNYKDIEKRLKSMSGFSETRTQVLSPTQAQKTLVMSAMELPEFGRYKIEKELGRGAMGVVYLGKDPKINRKVAIKTLDYTQFNKTELKAVKSRFFREAEAAGRLSHNNIVTVYDVGEEEGLAFIAMDYVEGVPLSEFTQKKQLLPVREVYRILQVVAESLDYAHSQNIVHRDIKPGNIMYNPRDKQIKITDFGIARITDSVKTRTGSFMGSPSYMAPEQMTGSRVDGQADLYSLGVSMYQLLSGQLPFDADSLGNLAYKITNEKHKSIRDIRPELPGSATRITNKALQKKTNKRYATGEEMAAALNKGMPDE</sequence>
<dbReference type="SMART" id="SM00220">
    <property type="entry name" value="S_TKc"/>
    <property type="match status" value="1"/>
</dbReference>
<evidence type="ECO:0000259" key="7">
    <source>
        <dbReference type="PROSITE" id="PS50011"/>
    </source>
</evidence>
<keyword evidence="1 8" id="KW-0723">Serine/threonine-protein kinase</keyword>
<feature type="transmembrane region" description="Helical" evidence="6">
    <location>
        <begin position="329"/>
        <end position="348"/>
    </location>
</feature>
<dbReference type="InterPro" id="IPR011009">
    <property type="entry name" value="Kinase-like_dom_sf"/>
</dbReference>
<dbReference type="Gene3D" id="1.10.510.10">
    <property type="entry name" value="Transferase(Phosphotransferase) domain 1"/>
    <property type="match status" value="1"/>
</dbReference>
<evidence type="ECO:0000256" key="2">
    <source>
        <dbReference type="ARBA" id="ARBA00022679"/>
    </source>
</evidence>
<evidence type="ECO:0000256" key="5">
    <source>
        <dbReference type="ARBA" id="ARBA00022840"/>
    </source>
</evidence>
<dbReference type="AlphaFoldDB" id="A0A3B0X2P5"/>
<keyword evidence="3" id="KW-0547">Nucleotide-binding</keyword>
<keyword evidence="2" id="KW-0808">Transferase</keyword>
<dbReference type="PROSITE" id="PS00108">
    <property type="entry name" value="PROTEIN_KINASE_ST"/>
    <property type="match status" value="1"/>
</dbReference>
<proteinExistence type="predicted"/>
<dbReference type="CDD" id="cd14014">
    <property type="entry name" value="STKc_PknB_like"/>
    <property type="match status" value="1"/>
</dbReference>